<feature type="transmembrane region" description="Helical" evidence="1">
    <location>
        <begin position="179"/>
        <end position="205"/>
    </location>
</feature>
<organism evidence="2 3">
    <name type="scientific">Acanthosepion pharaonis</name>
    <name type="common">Pharaoh cuttlefish</name>
    <name type="synonym">Sepia pharaonis</name>
    <dbReference type="NCBI Taxonomy" id="158019"/>
    <lineage>
        <taxon>Eukaryota</taxon>
        <taxon>Metazoa</taxon>
        <taxon>Spiralia</taxon>
        <taxon>Lophotrochozoa</taxon>
        <taxon>Mollusca</taxon>
        <taxon>Cephalopoda</taxon>
        <taxon>Coleoidea</taxon>
        <taxon>Decapodiformes</taxon>
        <taxon>Sepiida</taxon>
        <taxon>Sepiina</taxon>
        <taxon>Sepiidae</taxon>
        <taxon>Acanthosepion</taxon>
    </lineage>
</organism>
<dbReference type="EMBL" id="CAHIKZ030000802">
    <property type="protein sequence ID" value="CAE1239432.1"/>
    <property type="molecule type" value="Genomic_DNA"/>
</dbReference>
<feature type="transmembrane region" description="Helical" evidence="1">
    <location>
        <begin position="211"/>
        <end position="242"/>
    </location>
</feature>
<dbReference type="Proteomes" id="UP000597762">
    <property type="component" value="Unassembled WGS sequence"/>
</dbReference>
<reference evidence="2" key="1">
    <citation type="submission" date="2021-01" db="EMBL/GenBank/DDBJ databases">
        <authorList>
            <person name="Li R."/>
            <person name="Bekaert M."/>
        </authorList>
    </citation>
    <scope>NUCLEOTIDE SEQUENCE</scope>
    <source>
        <strain evidence="2">Farmed</strain>
    </source>
</reference>
<dbReference type="AlphaFoldDB" id="A0A812BQQ2"/>
<evidence type="ECO:0000256" key="1">
    <source>
        <dbReference type="SAM" id="Phobius"/>
    </source>
</evidence>
<protein>
    <submittedName>
        <fullName evidence="2">Uncharacterized protein</fullName>
    </submittedName>
</protein>
<keyword evidence="1" id="KW-1133">Transmembrane helix</keyword>
<evidence type="ECO:0000313" key="2">
    <source>
        <dbReference type="EMBL" id="CAE1239432.1"/>
    </source>
</evidence>
<evidence type="ECO:0000313" key="3">
    <source>
        <dbReference type="Proteomes" id="UP000597762"/>
    </source>
</evidence>
<feature type="transmembrane region" description="Helical" evidence="1">
    <location>
        <begin position="117"/>
        <end position="136"/>
    </location>
</feature>
<keyword evidence="1" id="KW-0812">Transmembrane</keyword>
<accession>A0A812BQQ2</accession>
<keyword evidence="3" id="KW-1185">Reference proteome</keyword>
<keyword evidence="1" id="KW-0472">Membrane</keyword>
<gene>
    <name evidence="2" type="ORF">SPHA_21782</name>
</gene>
<feature type="transmembrane region" description="Helical" evidence="1">
    <location>
        <begin position="47"/>
        <end position="69"/>
    </location>
</feature>
<comment type="caution">
    <text evidence="2">The sequence shown here is derived from an EMBL/GenBank/DDBJ whole genome shotgun (WGS) entry which is preliminary data.</text>
</comment>
<proteinExistence type="predicted"/>
<name>A0A812BQQ2_ACAPH</name>
<sequence>MLSEISNHENVPPSMDLSLFRSSSFPNSFTVFFLSTDFSALSTPKTLFFSFHILCHYLLSLQFSPYRLLSLRFFVFPSSSSLSAFSPPYLSSPYLSSSSFYTPISFSPSLSFHRHSFSPCSFLSTFFLAVVLYLQFHSLHLFPLRHHYYGFLLSESFSLYHHALHFLSRRLDSFRFLSFLIGYLLSFFLSSFLSFFLSSFLPFFLPFFLSFFLPFFLSFFLPFFLSFFLSSFLPFFLSFLFFFTPSLSYLILILSSFFLYPFSFSFSFFFP</sequence>